<evidence type="ECO:0000313" key="3">
    <source>
        <dbReference type="Proteomes" id="UP000066737"/>
    </source>
</evidence>
<sequence>MPDAVIYWGGRASTGAAESERADGAPEGDERDGDTRRDTHRIAAASGSESSGDAVSE</sequence>
<dbReference type="EMBL" id="LN831302">
    <property type="protein sequence ID" value="CQH49356.1"/>
    <property type="molecule type" value="Genomic_DNA"/>
</dbReference>
<dbReference type="AlphaFoldDB" id="A0A0U5CVU9"/>
<dbReference type="GeneID" id="91108989"/>
<protein>
    <submittedName>
        <fullName evidence="2">Uncharacterized protein</fullName>
    </submittedName>
</protein>
<proteinExistence type="predicted"/>
<feature type="region of interest" description="Disordered" evidence="1">
    <location>
        <begin position="1"/>
        <end position="57"/>
    </location>
</feature>
<dbReference type="Proteomes" id="UP000066737">
    <property type="component" value="Chromosome I"/>
</dbReference>
<gene>
    <name evidence="2" type="ORF">HHUB_1514</name>
</gene>
<dbReference type="KEGG" id="hhb:Hhub_1514"/>
<dbReference type="RefSeq" id="WP_157533975.1">
    <property type="nucleotide sequence ID" value="NZ_CEML01000002.1"/>
</dbReference>
<dbReference type="STRING" id="1407499.HHUB_1514"/>
<reference evidence="3" key="1">
    <citation type="journal article" date="2016" name="Environ. Microbiol.">
        <title>The complete genome of a viable archaeum isolated from 123-million-year-old rock salt.</title>
        <authorList>
            <person name="Jaakkola S.T."/>
            <person name="Pfeiffer F."/>
            <person name="Ravantti J.J."/>
            <person name="Guo Q."/>
            <person name="Liu Y."/>
            <person name="Chen X."/>
            <person name="Ma H."/>
            <person name="Yang C."/>
            <person name="Oksanen H.M."/>
            <person name="Bamford D.H."/>
        </authorList>
    </citation>
    <scope>NUCLEOTIDE SEQUENCE</scope>
    <source>
        <strain evidence="3">JI20-1</strain>
    </source>
</reference>
<evidence type="ECO:0000256" key="1">
    <source>
        <dbReference type="SAM" id="MobiDB-lite"/>
    </source>
</evidence>
<name>A0A0U5CVU9_9EURY</name>
<evidence type="ECO:0000313" key="2">
    <source>
        <dbReference type="EMBL" id="CQH49356.1"/>
    </source>
</evidence>
<organism evidence="2 3">
    <name type="scientific">Halobacterium hubeiense</name>
    <dbReference type="NCBI Taxonomy" id="1407499"/>
    <lineage>
        <taxon>Archaea</taxon>
        <taxon>Methanobacteriati</taxon>
        <taxon>Methanobacteriota</taxon>
        <taxon>Stenosarchaea group</taxon>
        <taxon>Halobacteria</taxon>
        <taxon>Halobacteriales</taxon>
        <taxon>Halobacteriaceae</taxon>
        <taxon>Halobacterium</taxon>
    </lineage>
</organism>
<keyword evidence="3" id="KW-1185">Reference proteome</keyword>
<feature type="compositionally biased region" description="Low complexity" evidence="1">
    <location>
        <begin position="43"/>
        <end position="57"/>
    </location>
</feature>
<accession>A0A0U5CVU9</accession>